<dbReference type="AlphaFoldDB" id="A0A0K1S452"/>
<keyword evidence="3" id="KW-1185">Reference proteome</keyword>
<dbReference type="RefSeq" id="WP_052277115.1">
    <property type="nucleotide sequence ID" value="NZ_CP011339.1"/>
</dbReference>
<evidence type="ECO:0000256" key="1">
    <source>
        <dbReference type="SAM" id="Phobius"/>
    </source>
</evidence>
<dbReference type="KEGG" id="mpk:VL20_3977"/>
<dbReference type="PATRIC" id="fig|1638788.3.peg.4009"/>
<keyword evidence="1" id="KW-0472">Membrane</keyword>
<proteinExistence type="predicted"/>
<feature type="transmembrane region" description="Helical" evidence="1">
    <location>
        <begin position="23"/>
        <end position="45"/>
    </location>
</feature>
<sequence>MRFYLEYINHLGRLQKKSAHRRLQAGFTITEVLLAGLMMLIAVLVSGNGVINLLRSNYRANANSEIQNNLNRTLEFVSDEVRRASRIANSEKQIKSKNVPTGARPVLAFQIPDPNNPGQALPDQIVYYTQIPRTDDSLTGPRVLWRFGPNLDANGNYITPDNIDTWQRSPVTDMLAAPANNPNCPGNFNRIPALGDDFYTCVREGRGNQVILNANAQVNMTTNEEVNYFVSTGVFPRAALPLFRIVKPYNLDVDTGGTKATLPILTVSATVTAKVIQGSTCTFSSSEPYCGVVTAPDKYLPGVPEKPLDSPVPADAGDGIVVHVNGLRNAYEDPGKQTVPDVYASDHNGSLPPGIDPLTNNQILFVFTTNTTPPDSYSILVTIEPK</sequence>
<keyword evidence="1" id="KW-1133">Transmembrane helix</keyword>
<organism evidence="2 3">
    <name type="scientific">Microcystis panniformis FACHB-1757</name>
    <dbReference type="NCBI Taxonomy" id="1638788"/>
    <lineage>
        <taxon>Bacteria</taxon>
        <taxon>Bacillati</taxon>
        <taxon>Cyanobacteriota</taxon>
        <taxon>Cyanophyceae</taxon>
        <taxon>Oscillatoriophycideae</taxon>
        <taxon>Chroococcales</taxon>
        <taxon>Microcystaceae</taxon>
        <taxon>Microcystis</taxon>
    </lineage>
</organism>
<dbReference type="Proteomes" id="UP000068167">
    <property type="component" value="Chromosome"/>
</dbReference>
<protein>
    <submittedName>
        <fullName evidence="2">Uncharacterized protein</fullName>
    </submittedName>
</protein>
<evidence type="ECO:0000313" key="2">
    <source>
        <dbReference type="EMBL" id="AKV68927.1"/>
    </source>
</evidence>
<dbReference type="EMBL" id="CP011339">
    <property type="protein sequence ID" value="AKV68927.1"/>
    <property type="molecule type" value="Genomic_DNA"/>
</dbReference>
<gene>
    <name evidence="2" type="ORF">VL20_3977</name>
</gene>
<keyword evidence="1" id="KW-0812">Transmembrane</keyword>
<accession>A0A0K1S452</accession>
<name>A0A0K1S452_9CHRO</name>
<reference evidence="2 3" key="1">
    <citation type="journal article" date="2016" name="Stand. Genomic Sci.">
        <title>Complete genome sequence and genomic characterization of Microcystis panniformis FACHB 1757 by third-generation sequencing.</title>
        <authorList>
            <person name="Zhang J.Y."/>
            <person name="Guan R."/>
            <person name="Zhang H.J."/>
            <person name="Li H."/>
            <person name="Xiao P."/>
            <person name="Yu G.L."/>
            <person name="Du L."/>
            <person name="Cao D.M."/>
            <person name="Zhu B.C."/>
            <person name="Li R.H."/>
            <person name="Lu Z.H."/>
        </authorList>
    </citation>
    <scope>NUCLEOTIDE SEQUENCE [LARGE SCALE GENOMIC DNA]</scope>
    <source>
        <strain evidence="2 3">FACHB-1757</strain>
    </source>
</reference>
<evidence type="ECO:0000313" key="3">
    <source>
        <dbReference type="Proteomes" id="UP000068167"/>
    </source>
</evidence>